<evidence type="ECO:0000313" key="6">
    <source>
        <dbReference type="Proteomes" id="UP000024329"/>
    </source>
</evidence>
<dbReference type="InterPro" id="IPR018060">
    <property type="entry name" value="HTH_AraC"/>
</dbReference>
<evidence type="ECO:0000313" key="5">
    <source>
        <dbReference type="EMBL" id="EZP79249.1"/>
    </source>
</evidence>
<gene>
    <name evidence="5" type="ORF">BV97_04138</name>
</gene>
<dbReference type="Gene3D" id="1.10.10.60">
    <property type="entry name" value="Homeodomain-like"/>
    <property type="match status" value="2"/>
</dbReference>
<accession>A0A031JQS7</accession>
<sequence>MRIFDKALRGFCVTLSGSKEQPWLPDREKDDNGRNRHDLPRAAIASHRAGHTAMIAACDIASPSTWHGEAIIADTLRRGPEVSLESSDGRWRFSRWRQFVGSYALPGLPDPLFVVQLAGKANVRTWDRDGWSDDAAYPGAATIVPATMQTRWLVDGELDVITLSIDSDELRSASVLDQFSRMRFAFNDPLGSALSRQILAELYEPESGARDIYVASLIDALKAHMLRGPARTTASDFPVSAFSSYRIHHMMDTIRRHPEAEHSLEKMAADAGITPSHLCRVFRKATNMTPHQFVLKTRLERAQQMLSQSDAPMNVIAELLGFGSQSSFNRAFLKFCGETPSCYRNRRMQG</sequence>
<dbReference type="PROSITE" id="PS01124">
    <property type="entry name" value="HTH_ARAC_FAMILY_2"/>
    <property type="match status" value="1"/>
</dbReference>
<protein>
    <submittedName>
        <fullName evidence="5">Transcriptional regulator, AraC family</fullName>
    </submittedName>
</protein>
<dbReference type="PATRIC" id="fig|158500.4.peg.4206"/>
<dbReference type="AlphaFoldDB" id="A0A031JQS7"/>
<dbReference type="EMBL" id="JFYZ01000028">
    <property type="protein sequence ID" value="EZP79249.1"/>
    <property type="molecule type" value="Genomic_DNA"/>
</dbReference>
<dbReference type="PANTHER" id="PTHR46796">
    <property type="entry name" value="HTH-TYPE TRANSCRIPTIONAL ACTIVATOR RHAS-RELATED"/>
    <property type="match status" value="1"/>
</dbReference>
<dbReference type="InterPro" id="IPR009057">
    <property type="entry name" value="Homeodomain-like_sf"/>
</dbReference>
<dbReference type="InterPro" id="IPR018062">
    <property type="entry name" value="HTH_AraC-typ_CS"/>
</dbReference>
<dbReference type="Proteomes" id="UP000024329">
    <property type="component" value="Unassembled WGS sequence"/>
</dbReference>
<dbReference type="GO" id="GO:0043565">
    <property type="term" value="F:sequence-specific DNA binding"/>
    <property type="evidence" value="ECO:0007669"/>
    <property type="project" value="InterPro"/>
</dbReference>
<evidence type="ECO:0000256" key="1">
    <source>
        <dbReference type="ARBA" id="ARBA00023015"/>
    </source>
</evidence>
<feature type="domain" description="HTH araC/xylS-type" evidence="4">
    <location>
        <begin position="248"/>
        <end position="346"/>
    </location>
</feature>
<reference evidence="5 6" key="1">
    <citation type="submission" date="2014-03" db="EMBL/GenBank/DDBJ databases">
        <title>Whole genome sequence of Novosphingobium resinovorum KF1.</title>
        <authorList>
            <person name="Gan H.M."/>
            <person name="Gan H.Y."/>
            <person name="Chew T.H."/>
            <person name="Savka M.A."/>
        </authorList>
    </citation>
    <scope>NUCLEOTIDE SEQUENCE [LARGE SCALE GENOMIC DNA]</scope>
    <source>
        <strain evidence="5 6">KF1</strain>
    </source>
</reference>
<dbReference type="PANTHER" id="PTHR46796:SF6">
    <property type="entry name" value="ARAC SUBFAMILY"/>
    <property type="match status" value="1"/>
</dbReference>
<keyword evidence="3" id="KW-0804">Transcription</keyword>
<dbReference type="Pfam" id="PF12833">
    <property type="entry name" value="HTH_18"/>
    <property type="match status" value="1"/>
</dbReference>
<comment type="caution">
    <text evidence="5">The sequence shown here is derived from an EMBL/GenBank/DDBJ whole genome shotgun (WGS) entry which is preliminary data.</text>
</comment>
<dbReference type="SMART" id="SM00342">
    <property type="entry name" value="HTH_ARAC"/>
    <property type="match status" value="1"/>
</dbReference>
<proteinExistence type="predicted"/>
<keyword evidence="1" id="KW-0805">Transcription regulation</keyword>
<organism evidence="5 6">
    <name type="scientific">Novosphingobium resinovorum</name>
    <dbReference type="NCBI Taxonomy" id="158500"/>
    <lineage>
        <taxon>Bacteria</taxon>
        <taxon>Pseudomonadati</taxon>
        <taxon>Pseudomonadota</taxon>
        <taxon>Alphaproteobacteria</taxon>
        <taxon>Sphingomonadales</taxon>
        <taxon>Sphingomonadaceae</taxon>
        <taxon>Novosphingobium</taxon>
    </lineage>
</organism>
<evidence type="ECO:0000256" key="2">
    <source>
        <dbReference type="ARBA" id="ARBA00023125"/>
    </source>
</evidence>
<dbReference type="PROSITE" id="PS00041">
    <property type="entry name" value="HTH_ARAC_FAMILY_1"/>
    <property type="match status" value="1"/>
</dbReference>
<dbReference type="InterPro" id="IPR050204">
    <property type="entry name" value="AraC_XylS_family_regulators"/>
</dbReference>
<evidence type="ECO:0000259" key="4">
    <source>
        <dbReference type="PROSITE" id="PS01124"/>
    </source>
</evidence>
<dbReference type="RefSeq" id="WP_231958341.1">
    <property type="nucleotide sequence ID" value="NZ_CP017076.1"/>
</dbReference>
<dbReference type="eggNOG" id="COG2207">
    <property type="taxonomic scope" value="Bacteria"/>
</dbReference>
<evidence type="ECO:0000256" key="3">
    <source>
        <dbReference type="ARBA" id="ARBA00023163"/>
    </source>
</evidence>
<dbReference type="SUPFAM" id="SSF46689">
    <property type="entry name" value="Homeodomain-like"/>
    <property type="match status" value="2"/>
</dbReference>
<name>A0A031JQS7_9SPHN</name>
<keyword evidence="2" id="KW-0238">DNA-binding</keyword>
<dbReference type="GO" id="GO:0003700">
    <property type="term" value="F:DNA-binding transcription factor activity"/>
    <property type="evidence" value="ECO:0007669"/>
    <property type="project" value="InterPro"/>
</dbReference>